<gene>
    <name evidence="1" type="ORF">ACFFJ8_16860</name>
</gene>
<dbReference type="InterPro" id="IPR009267">
    <property type="entry name" value="NTP_transf_6"/>
</dbReference>
<sequence>MMMDDLRRVRGLELPNSFVAAGYIRNYVWDRLHNYDYRATHSDIDVVYYDSDFPEEQRDQALEQSLIDATGNEKWSVKNQARMHIRNNEAAYDSVYDALSRWPETATAIGVRLEWNDELSLCCPYGLDDLFRLIVRRSPLFSDQAYYRSRITAKQWQRLWPNLAIIED</sequence>
<reference evidence="1 2" key="1">
    <citation type="submission" date="2024-09" db="EMBL/GenBank/DDBJ databases">
        <authorList>
            <person name="Sun Q."/>
            <person name="Mori K."/>
        </authorList>
    </citation>
    <scope>NUCLEOTIDE SEQUENCE [LARGE SCALE GENOMIC DNA]</scope>
    <source>
        <strain evidence="1 2">CCM 4839</strain>
    </source>
</reference>
<dbReference type="Pfam" id="PF06042">
    <property type="entry name" value="NTP_transf_6"/>
    <property type="match status" value="1"/>
</dbReference>
<organism evidence="1 2">
    <name type="scientific">Paenibacillus mendelii</name>
    <dbReference type="NCBI Taxonomy" id="206163"/>
    <lineage>
        <taxon>Bacteria</taxon>
        <taxon>Bacillati</taxon>
        <taxon>Bacillota</taxon>
        <taxon>Bacilli</taxon>
        <taxon>Bacillales</taxon>
        <taxon>Paenibacillaceae</taxon>
        <taxon>Paenibacillus</taxon>
    </lineage>
</organism>
<dbReference type="RefSeq" id="WP_204819117.1">
    <property type="nucleotide sequence ID" value="NZ_JANHOF010000016.1"/>
</dbReference>
<evidence type="ECO:0000313" key="2">
    <source>
        <dbReference type="Proteomes" id="UP001589818"/>
    </source>
</evidence>
<dbReference type="Proteomes" id="UP001589818">
    <property type="component" value="Unassembled WGS sequence"/>
</dbReference>
<keyword evidence="2" id="KW-1185">Reference proteome</keyword>
<name>A0ABV6JAW6_9BACL</name>
<dbReference type="PANTHER" id="PTHR39166:SF1">
    <property type="entry name" value="BLL1166 PROTEIN"/>
    <property type="match status" value="1"/>
</dbReference>
<dbReference type="PANTHER" id="PTHR39166">
    <property type="entry name" value="BLL1166 PROTEIN"/>
    <property type="match status" value="1"/>
</dbReference>
<dbReference type="EMBL" id="JBHLVF010000028">
    <property type="protein sequence ID" value="MFC0393039.1"/>
    <property type="molecule type" value="Genomic_DNA"/>
</dbReference>
<proteinExistence type="predicted"/>
<accession>A0ABV6JAW6</accession>
<comment type="caution">
    <text evidence="1">The sequence shown here is derived from an EMBL/GenBank/DDBJ whole genome shotgun (WGS) entry which is preliminary data.</text>
</comment>
<protein>
    <submittedName>
        <fullName evidence="1">Nucleotidyltransferase family protein</fullName>
    </submittedName>
</protein>
<evidence type="ECO:0000313" key="1">
    <source>
        <dbReference type="EMBL" id="MFC0393039.1"/>
    </source>
</evidence>